<dbReference type="Gene3D" id="3.30.300.30">
    <property type="match status" value="1"/>
</dbReference>
<keyword evidence="1" id="KW-0547">Nucleotide-binding</keyword>
<evidence type="ECO:0000256" key="2">
    <source>
        <dbReference type="ARBA" id="ARBA00022840"/>
    </source>
</evidence>
<evidence type="ECO:0000256" key="3">
    <source>
        <dbReference type="ARBA" id="ARBA00024484"/>
    </source>
</evidence>
<dbReference type="PROSITE" id="PS00455">
    <property type="entry name" value="AMP_BINDING"/>
    <property type="match status" value="1"/>
</dbReference>
<dbReference type="GO" id="GO:0005524">
    <property type="term" value="F:ATP binding"/>
    <property type="evidence" value="ECO:0007669"/>
    <property type="project" value="UniProtKB-KW"/>
</dbReference>
<keyword evidence="6" id="KW-1185">Reference proteome</keyword>
<protein>
    <submittedName>
        <fullName evidence="5">AMP-binding protein</fullName>
    </submittedName>
</protein>
<dbReference type="InterPro" id="IPR000873">
    <property type="entry name" value="AMP-dep_synth/lig_dom"/>
</dbReference>
<dbReference type="RefSeq" id="WP_166325380.1">
    <property type="nucleotide sequence ID" value="NZ_CP049916.1"/>
</dbReference>
<dbReference type="SUPFAM" id="SSF56801">
    <property type="entry name" value="Acetyl-CoA synthetase-like"/>
    <property type="match status" value="1"/>
</dbReference>
<reference evidence="5 6" key="1">
    <citation type="submission" date="2020-03" db="EMBL/GenBank/DDBJ databases">
        <authorList>
            <person name="Zhu W."/>
        </authorList>
    </citation>
    <scope>NUCLEOTIDE SEQUENCE [LARGE SCALE GENOMIC DNA]</scope>
    <source>
        <strain evidence="5 6">185</strain>
    </source>
</reference>
<evidence type="ECO:0000256" key="1">
    <source>
        <dbReference type="ARBA" id="ARBA00022741"/>
    </source>
</evidence>
<evidence type="ECO:0000313" key="5">
    <source>
        <dbReference type="EMBL" id="QIO09360.1"/>
    </source>
</evidence>
<dbReference type="InterPro" id="IPR045851">
    <property type="entry name" value="AMP-bd_C_sf"/>
</dbReference>
<sequence>MEDLTQLNNLPSHIHYLLHWEKQTPDRDYLIQPFPNGEVKSYTWKQIADQVRRMAAYIQSLDLTVPSQIAIYGKNSAHWIMADLAIWMAGHVSVPLYTTLNAEGTQYVLEHSECKMMFIGKLDGKGDSWNEVKTIIPTDMPCVKLPLSPDYDAPIWEDIIAKTEPTTQPVLPVKEQLATIIYTSGSTGLPKGVMQSFATLLAPSGELRTTFEVTSKERALSYLPLAHVAERIFIESSSLIAGFTVYFANSLETFVEDLNRAKPTIFFSVPRLWTKFYLGINEKIPPKVQNILFGIPVLGKIIKQKLLAKLGLNHVRYALTGSAPLPINIIKWYRNLGLELLEVYGMTENSGYSHITRMGQYQSGYVGHVQEKVECKIDENGEILVKSPGTMLGYYKNPEKTAEDITPDHFLRTGDMGEIDSQGRLKITGRVKDIFKTSKGKYVMPVPIEQKIGNDAIIESVCVGGASQTQPVAFVMLAEEVRNKLQQDSKRDEIEAHLENLRNEINQKLEPHEKIGFFVVIRDLWTMDNDMLTPTMKIKRNKIEAKYENRLEEWYKQSKHVVWE</sequence>
<proteinExistence type="predicted"/>
<name>A0A6G8S5I3_9GAMM</name>
<accession>A0A6G8S5I3</accession>
<dbReference type="AlphaFoldDB" id="A0A6G8S5I3"/>
<dbReference type="GO" id="GO:0016020">
    <property type="term" value="C:membrane"/>
    <property type="evidence" value="ECO:0007669"/>
    <property type="project" value="TreeGrafter"/>
</dbReference>
<dbReference type="Gene3D" id="3.40.50.12780">
    <property type="entry name" value="N-terminal domain of ligase-like"/>
    <property type="match status" value="1"/>
</dbReference>
<dbReference type="PANTHER" id="PTHR43272:SF33">
    <property type="entry name" value="AMP-BINDING DOMAIN-CONTAINING PROTEIN-RELATED"/>
    <property type="match status" value="1"/>
</dbReference>
<gene>
    <name evidence="5" type="ORF">G8D99_10245</name>
</gene>
<evidence type="ECO:0000259" key="4">
    <source>
        <dbReference type="Pfam" id="PF00501"/>
    </source>
</evidence>
<dbReference type="InterPro" id="IPR020845">
    <property type="entry name" value="AMP-binding_CS"/>
</dbReference>
<dbReference type="PANTHER" id="PTHR43272">
    <property type="entry name" value="LONG-CHAIN-FATTY-ACID--COA LIGASE"/>
    <property type="match status" value="1"/>
</dbReference>
<dbReference type="GO" id="GO:0004467">
    <property type="term" value="F:long-chain fatty acid-CoA ligase activity"/>
    <property type="evidence" value="ECO:0007669"/>
    <property type="project" value="UniProtKB-EC"/>
</dbReference>
<dbReference type="KEGG" id="alj:G8D99_10245"/>
<dbReference type="EMBL" id="CP049916">
    <property type="protein sequence ID" value="QIO09360.1"/>
    <property type="molecule type" value="Genomic_DNA"/>
</dbReference>
<dbReference type="InterPro" id="IPR042099">
    <property type="entry name" value="ANL_N_sf"/>
</dbReference>
<organism evidence="5 6">
    <name type="scientific">Acinetobacter lanii</name>
    <dbReference type="NCBI Taxonomy" id="2715163"/>
    <lineage>
        <taxon>Bacteria</taxon>
        <taxon>Pseudomonadati</taxon>
        <taxon>Pseudomonadota</taxon>
        <taxon>Gammaproteobacteria</taxon>
        <taxon>Moraxellales</taxon>
        <taxon>Moraxellaceae</taxon>
        <taxon>Acinetobacter</taxon>
    </lineage>
</organism>
<feature type="domain" description="AMP-dependent synthetase/ligase" evidence="4">
    <location>
        <begin position="20"/>
        <end position="395"/>
    </location>
</feature>
<dbReference type="Pfam" id="PF23562">
    <property type="entry name" value="AMP-binding_C_3"/>
    <property type="match status" value="1"/>
</dbReference>
<keyword evidence="2" id="KW-0067">ATP-binding</keyword>
<dbReference type="Pfam" id="PF00501">
    <property type="entry name" value="AMP-binding"/>
    <property type="match status" value="1"/>
</dbReference>
<evidence type="ECO:0000313" key="6">
    <source>
        <dbReference type="Proteomes" id="UP000501939"/>
    </source>
</evidence>
<comment type="catalytic activity">
    <reaction evidence="3">
        <text>a long-chain fatty acid + ATP + CoA = a long-chain fatty acyl-CoA + AMP + diphosphate</text>
        <dbReference type="Rhea" id="RHEA:15421"/>
        <dbReference type="ChEBI" id="CHEBI:30616"/>
        <dbReference type="ChEBI" id="CHEBI:33019"/>
        <dbReference type="ChEBI" id="CHEBI:57287"/>
        <dbReference type="ChEBI" id="CHEBI:57560"/>
        <dbReference type="ChEBI" id="CHEBI:83139"/>
        <dbReference type="ChEBI" id="CHEBI:456215"/>
        <dbReference type="EC" id="6.2.1.3"/>
    </reaction>
    <physiologicalReaction direction="left-to-right" evidence="3">
        <dbReference type="Rhea" id="RHEA:15422"/>
    </physiologicalReaction>
</comment>
<dbReference type="Proteomes" id="UP000501939">
    <property type="component" value="Chromosome"/>
</dbReference>